<dbReference type="InterPro" id="IPR013785">
    <property type="entry name" value="Aldolase_TIM"/>
</dbReference>
<dbReference type="Pfam" id="PF00701">
    <property type="entry name" value="DHDPS"/>
    <property type="match status" value="1"/>
</dbReference>
<dbReference type="RefSeq" id="WP_145811197.1">
    <property type="nucleotide sequence ID" value="NZ_VIVK01000001.1"/>
</dbReference>
<dbReference type="OrthoDB" id="9782828at2"/>
<name>A0A561BZ02_9ACTN</name>
<dbReference type="PANTHER" id="PTHR12128">
    <property type="entry name" value="DIHYDRODIPICOLINATE SYNTHASE"/>
    <property type="match status" value="1"/>
</dbReference>
<keyword evidence="2 4" id="KW-0456">Lyase</keyword>
<dbReference type="InterPro" id="IPR002220">
    <property type="entry name" value="DapA-like"/>
</dbReference>
<feature type="binding site" evidence="6">
    <location>
        <position position="199"/>
    </location>
    <ligand>
        <name>pyruvate</name>
        <dbReference type="ChEBI" id="CHEBI:15361"/>
    </ligand>
</feature>
<accession>A0A561BZ02</accession>
<comment type="caution">
    <text evidence="7">The sequence shown here is derived from an EMBL/GenBank/DDBJ whole genome shotgun (WGS) entry which is preliminary data.</text>
</comment>
<comment type="similarity">
    <text evidence="1 4">Belongs to the DapA family.</text>
</comment>
<dbReference type="PIRSF" id="PIRSF001365">
    <property type="entry name" value="DHDPS"/>
    <property type="match status" value="1"/>
</dbReference>
<dbReference type="InterPro" id="IPR020625">
    <property type="entry name" value="Schiff_base-form_aldolases_AS"/>
</dbReference>
<dbReference type="GO" id="GO:0008840">
    <property type="term" value="F:4-hydroxy-tetrahydrodipicolinate synthase activity"/>
    <property type="evidence" value="ECO:0007669"/>
    <property type="project" value="TreeGrafter"/>
</dbReference>
<protein>
    <submittedName>
        <fullName evidence="7">4-hydroxy-tetrahydrodipicolinate synthase</fullName>
    </submittedName>
</protein>
<dbReference type="AlphaFoldDB" id="A0A561BZ02"/>
<evidence type="ECO:0000256" key="6">
    <source>
        <dbReference type="PIRSR" id="PIRSR001365-2"/>
    </source>
</evidence>
<gene>
    <name evidence="7" type="ORF">FB561_5314</name>
</gene>
<reference evidence="7 8" key="1">
    <citation type="submission" date="2019-06" db="EMBL/GenBank/DDBJ databases">
        <title>Sequencing the genomes of 1000 actinobacteria strains.</title>
        <authorList>
            <person name="Klenk H.-P."/>
        </authorList>
    </citation>
    <scope>NUCLEOTIDE SEQUENCE [LARGE SCALE GENOMIC DNA]</scope>
    <source>
        <strain evidence="7 8">DSM 24683</strain>
    </source>
</reference>
<organism evidence="7 8">
    <name type="scientific">Kribbella amoyensis</name>
    <dbReference type="NCBI Taxonomy" id="996641"/>
    <lineage>
        <taxon>Bacteria</taxon>
        <taxon>Bacillati</taxon>
        <taxon>Actinomycetota</taxon>
        <taxon>Actinomycetes</taxon>
        <taxon>Propionibacteriales</taxon>
        <taxon>Kribbellaceae</taxon>
        <taxon>Kribbella</taxon>
    </lineage>
</organism>
<keyword evidence="3" id="KW-0704">Schiff base</keyword>
<dbReference type="Proteomes" id="UP000318380">
    <property type="component" value="Unassembled WGS sequence"/>
</dbReference>
<evidence type="ECO:0000256" key="3">
    <source>
        <dbReference type="ARBA" id="ARBA00023270"/>
    </source>
</evidence>
<evidence type="ECO:0000256" key="5">
    <source>
        <dbReference type="PIRSR" id="PIRSR001365-1"/>
    </source>
</evidence>
<dbReference type="GO" id="GO:0044281">
    <property type="term" value="P:small molecule metabolic process"/>
    <property type="evidence" value="ECO:0007669"/>
    <property type="project" value="UniProtKB-ARBA"/>
</dbReference>
<evidence type="ECO:0000256" key="1">
    <source>
        <dbReference type="ARBA" id="ARBA00007592"/>
    </source>
</evidence>
<dbReference type="SUPFAM" id="SSF51569">
    <property type="entry name" value="Aldolase"/>
    <property type="match status" value="1"/>
</dbReference>
<evidence type="ECO:0000256" key="4">
    <source>
        <dbReference type="PIRNR" id="PIRNR001365"/>
    </source>
</evidence>
<proteinExistence type="inferred from homology"/>
<sequence>MTLTGLYVPLITPFDDNDKVALDALEKLAVDTLTAGAAGLVALGTTAEPSSLSEAERRTVLDVVAGVCHAQNAQLIVGANTPDALAKLTDRTAAALTLVPPFVRPGERGVVAYFEHLAAVSPVPLVAYHVPYRTGQSLSAATIRRLAAIRAVVGIKYAAGGIDEDTVDLMAEQPADFAVLGGDDPFIAPLLALGATGGILASALVAPAEFAALLDAYREGDLGTARPLGHKLAKLSRALFAAPNPTVIKAVLHACGTIPTPAVRLPLVQPEASIVRTARELADPRSSGLR</sequence>
<keyword evidence="8" id="KW-1185">Reference proteome</keyword>
<feature type="active site" description="Schiff-base intermediate with substrate" evidence="5">
    <location>
        <position position="156"/>
    </location>
</feature>
<evidence type="ECO:0000313" key="7">
    <source>
        <dbReference type="EMBL" id="TWD84139.1"/>
    </source>
</evidence>
<dbReference type="SMART" id="SM01130">
    <property type="entry name" value="DHDPS"/>
    <property type="match status" value="1"/>
</dbReference>
<evidence type="ECO:0000256" key="2">
    <source>
        <dbReference type="ARBA" id="ARBA00023239"/>
    </source>
</evidence>
<dbReference type="PRINTS" id="PR00146">
    <property type="entry name" value="DHPICSNTHASE"/>
</dbReference>
<evidence type="ECO:0000313" key="8">
    <source>
        <dbReference type="Proteomes" id="UP000318380"/>
    </source>
</evidence>
<feature type="binding site" evidence="6">
    <location>
        <position position="46"/>
    </location>
    <ligand>
        <name>pyruvate</name>
        <dbReference type="ChEBI" id="CHEBI:15361"/>
    </ligand>
</feature>
<dbReference type="PANTHER" id="PTHR12128:SF66">
    <property type="entry name" value="4-HYDROXY-2-OXOGLUTARATE ALDOLASE, MITOCHONDRIAL"/>
    <property type="match status" value="1"/>
</dbReference>
<feature type="active site" description="Proton donor/acceptor" evidence="5">
    <location>
        <position position="128"/>
    </location>
</feature>
<dbReference type="EMBL" id="VIVK01000001">
    <property type="protein sequence ID" value="TWD84139.1"/>
    <property type="molecule type" value="Genomic_DNA"/>
</dbReference>
<dbReference type="Gene3D" id="3.20.20.70">
    <property type="entry name" value="Aldolase class I"/>
    <property type="match status" value="1"/>
</dbReference>
<dbReference type="PROSITE" id="PS00666">
    <property type="entry name" value="DHDPS_2"/>
    <property type="match status" value="1"/>
</dbReference>